<dbReference type="PATRIC" id="fig|54915.3.peg.2708"/>
<reference evidence="10" key="1">
    <citation type="submission" date="2015-07" db="EMBL/GenBank/DDBJ databases">
        <title>Genome sequencing project for genomic taxonomy and phylogenomics of Bacillus-like bacteria.</title>
        <authorList>
            <person name="Liu B."/>
            <person name="Wang J."/>
            <person name="Zhu Y."/>
            <person name="Liu G."/>
            <person name="Chen Q."/>
            <person name="Chen Z."/>
            <person name="Lan J."/>
            <person name="Che J."/>
            <person name="Ge C."/>
            <person name="Shi H."/>
            <person name="Pan Z."/>
            <person name="Liu X."/>
        </authorList>
    </citation>
    <scope>NUCLEOTIDE SEQUENCE [LARGE SCALE GENOMIC DNA]</scope>
    <source>
        <strain evidence="10">DSM 9887</strain>
    </source>
</reference>
<feature type="transmembrane region" description="Helical" evidence="6">
    <location>
        <begin position="145"/>
        <end position="167"/>
    </location>
</feature>
<gene>
    <name evidence="9" type="ORF">ADS79_18100</name>
    <name evidence="8" type="ORF">BRE01_07290</name>
</gene>
<dbReference type="AlphaFoldDB" id="A0A0K9YQ42"/>
<feature type="transmembrane region" description="Helical" evidence="6">
    <location>
        <begin position="87"/>
        <end position="104"/>
    </location>
</feature>
<evidence type="ECO:0000256" key="5">
    <source>
        <dbReference type="ARBA" id="ARBA00023136"/>
    </source>
</evidence>
<evidence type="ECO:0000256" key="6">
    <source>
        <dbReference type="SAM" id="Phobius"/>
    </source>
</evidence>
<dbReference type="STRING" id="54915.ADS79_18100"/>
<dbReference type="Gene3D" id="1.20.1250.20">
    <property type="entry name" value="MFS general substrate transporter like domains"/>
    <property type="match status" value="1"/>
</dbReference>
<dbReference type="PANTHER" id="PTHR42718">
    <property type="entry name" value="MAJOR FACILITATOR SUPERFAMILY MULTIDRUG TRANSPORTER MFSC"/>
    <property type="match status" value="1"/>
</dbReference>
<feature type="transmembrane region" description="Helical" evidence="6">
    <location>
        <begin position="266"/>
        <end position="288"/>
    </location>
</feature>
<keyword evidence="2" id="KW-0813">Transport</keyword>
<feature type="transmembrane region" description="Helical" evidence="6">
    <location>
        <begin position="203"/>
        <end position="222"/>
    </location>
</feature>
<evidence type="ECO:0000256" key="4">
    <source>
        <dbReference type="ARBA" id="ARBA00022989"/>
    </source>
</evidence>
<dbReference type="GO" id="GO:0022857">
    <property type="term" value="F:transmembrane transporter activity"/>
    <property type="evidence" value="ECO:0007669"/>
    <property type="project" value="InterPro"/>
</dbReference>
<evidence type="ECO:0000313" key="8">
    <source>
        <dbReference type="EMBL" id="GED67027.1"/>
    </source>
</evidence>
<evidence type="ECO:0000259" key="7">
    <source>
        <dbReference type="PROSITE" id="PS50850"/>
    </source>
</evidence>
<dbReference type="PROSITE" id="PS50850">
    <property type="entry name" value="MFS"/>
    <property type="match status" value="1"/>
</dbReference>
<organism evidence="9 10">
    <name type="scientific">Brevibacillus reuszeri</name>
    <dbReference type="NCBI Taxonomy" id="54915"/>
    <lineage>
        <taxon>Bacteria</taxon>
        <taxon>Bacillati</taxon>
        <taxon>Bacillota</taxon>
        <taxon>Bacilli</taxon>
        <taxon>Bacillales</taxon>
        <taxon>Paenibacillaceae</taxon>
        <taxon>Brevibacillus</taxon>
    </lineage>
</organism>
<dbReference type="GO" id="GO:0005886">
    <property type="term" value="C:plasma membrane"/>
    <property type="evidence" value="ECO:0007669"/>
    <property type="project" value="UniProtKB-SubCell"/>
</dbReference>
<name>A0A0K9YQ42_9BACL</name>
<protein>
    <submittedName>
        <fullName evidence="8">MFS transporter</fullName>
    </submittedName>
    <submittedName>
        <fullName evidence="9">Tetracycline resistance protein TetA</fullName>
    </submittedName>
</protein>
<dbReference type="Proteomes" id="UP000036834">
    <property type="component" value="Unassembled WGS sequence"/>
</dbReference>
<dbReference type="EMBL" id="BJON01000002">
    <property type="protein sequence ID" value="GED67027.1"/>
    <property type="molecule type" value="Genomic_DNA"/>
</dbReference>
<evidence type="ECO:0000256" key="1">
    <source>
        <dbReference type="ARBA" id="ARBA00004651"/>
    </source>
</evidence>
<feature type="transmembrane region" description="Helical" evidence="6">
    <location>
        <begin position="21"/>
        <end position="43"/>
    </location>
</feature>
<feature type="transmembrane region" description="Helical" evidence="6">
    <location>
        <begin position="353"/>
        <end position="374"/>
    </location>
</feature>
<evidence type="ECO:0000313" key="9">
    <source>
        <dbReference type="EMBL" id="KNB70772.1"/>
    </source>
</evidence>
<comment type="subcellular location">
    <subcellularLocation>
        <location evidence="1">Cell membrane</location>
        <topology evidence="1">Multi-pass membrane protein</topology>
    </subcellularLocation>
</comment>
<feature type="transmembrane region" description="Helical" evidence="6">
    <location>
        <begin position="228"/>
        <end position="245"/>
    </location>
</feature>
<sequence>MATARIPTHTPERGPLREGPALLLLGITIVLVIMNTMMFNLALPDVAVAYHLSPSSTSWIVTGYSIVFAISSITYSRLSDFIPIRRLYLIGILSLSLASIAGLFTNSFIMLLIVRIIQASGAGSIPALSMVLLSRYIPTERRGKAMALIMSAVSLGLGLGPVVGGAIVEFSGWHTLFVVTAVTLLLVPLYMSLIPKELPKKGSFDVLGAVFIGAGTTGLLLFLTNHSWVSLAIGLVALGLFIVNIRTAKDPFVLPSLFLNRSYLTLAAVGIGAYLCSFSTLFLIPQIMVNQYHLSAVNVGLVLFPGSLLAMILSRYVGQIIDLQGNAPIIRYIPALFLSSVVLFALFEGISYFAVMSIYMLMSIGFTFLSSSISNEMSRILLPGQIGSGLGLFQLLQFFSGGFGVAMTATALVWQKELPIAQAYSNIFWGMSAIVLLSIACALLYLQMTSRRTQTS</sequence>
<dbReference type="PANTHER" id="PTHR42718:SF9">
    <property type="entry name" value="MAJOR FACILITATOR SUPERFAMILY MULTIDRUG TRANSPORTER MFSC"/>
    <property type="match status" value="1"/>
</dbReference>
<dbReference type="RefSeq" id="WP_049739793.1">
    <property type="nucleotide sequence ID" value="NZ_BJON01000002.1"/>
</dbReference>
<dbReference type="OrthoDB" id="2403626at2"/>
<dbReference type="Gene3D" id="1.20.1720.10">
    <property type="entry name" value="Multidrug resistance protein D"/>
    <property type="match status" value="1"/>
</dbReference>
<feature type="transmembrane region" description="Helical" evidence="6">
    <location>
        <begin position="55"/>
        <end position="75"/>
    </location>
</feature>
<dbReference type="InterPro" id="IPR011701">
    <property type="entry name" value="MFS"/>
</dbReference>
<evidence type="ECO:0000256" key="2">
    <source>
        <dbReference type="ARBA" id="ARBA00022448"/>
    </source>
</evidence>
<keyword evidence="5 6" id="KW-0472">Membrane</keyword>
<keyword evidence="11" id="KW-1185">Reference proteome</keyword>
<feature type="transmembrane region" description="Helical" evidence="6">
    <location>
        <begin position="110"/>
        <end position="133"/>
    </location>
</feature>
<keyword evidence="4 6" id="KW-1133">Transmembrane helix</keyword>
<evidence type="ECO:0000313" key="11">
    <source>
        <dbReference type="Proteomes" id="UP000319578"/>
    </source>
</evidence>
<feature type="transmembrane region" description="Helical" evidence="6">
    <location>
        <begin position="173"/>
        <end position="191"/>
    </location>
</feature>
<dbReference type="Pfam" id="PF07690">
    <property type="entry name" value="MFS_1"/>
    <property type="match status" value="1"/>
</dbReference>
<reference evidence="8 11" key="3">
    <citation type="submission" date="2019-06" db="EMBL/GenBank/DDBJ databases">
        <title>Whole genome shotgun sequence of Brevibacillus reuszeri NBRC 15719.</title>
        <authorList>
            <person name="Hosoyama A."/>
            <person name="Uohara A."/>
            <person name="Ohji S."/>
            <person name="Ichikawa N."/>
        </authorList>
    </citation>
    <scope>NUCLEOTIDE SEQUENCE [LARGE SCALE GENOMIC DNA]</scope>
    <source>
        <strain evidence="8 11">NBRC 15719</strain>
    </source>
</reference>
<dbReference type="InterPro" id="IPR036259">
    <property type="entry name" value="MFS_trans_sf"/>
</dbReference>
<evidence type="ECO:0000313" key="10">
    <source>
        <dbReference type="Proteomes" id="UP000036834"/>
    </source>
</evidence>
<feature type="transmembrane region" description="Helical" evidence="6">
    <location>
        <begin position="329"/>
        <end position="347"/>
    </location>
</feature>
<dbReference type="PRINTS" id="PR01036">
    <property type="entry name" value="TCRTETB"/>
</dbReference>
<dbReference type="SUPFAM" id="SSF103473">
    <property type="entry name" value="MFS general substrate transporter"/>
    <property type="match status" value="1"/>
</dbReference>
<proteinExistence type="predicted"/>
<feature type="transmembrane region" description="Helical" evidence="6">
    <location>
        <begin position="294"/>
        <end position="317"/>
    </location>
</feature>
<feature type="transmembrane region" description="Helical" evidence="6">
    <location>
        <begin position="427"/>
        <end position="446"/>
    </location>
</feature>
<keyword evidence="3 6" id="KW-0812">Transmembrane</keyword>
<dbReference type="EMBL" id="LGIQ01000009">
    <property type="protein sequence ID" value="KNB70772.1"/>
    <property type="molecule type" value="Genomic_DNA"/>
</dbReference>
<accession>A0A0K9YQ42</accession>
<feature type="transmembrane region" description="Helical" evidence="6">
    <location>
        <begin position="395"/>
        <end position="415"/>
    </location>
</feature>
<comment type="caution">
    <text evidence="9">The sequence shown here is derived from an EMBL/GenBank/DDBJ whole genome shotgun (WGS) entry which is preliminary data.</text>
</comment>
<evidence type="ECO:0000256" key="3">
    <source>
        <dbReference type="ARBA" id="ARBA00022692"/>
    </source>
</evidence>
<reference evidence="9" key="2">
    <citation type="submission" date="2015-07" db="EMBL/GenBank/DDBJ databases">
        <title>MeaNS - Measles Nucleotide Surveillance Program.</title>
        <authorList>
            <person name="Tran T."/>
            <person name="Druce J."/>
        </authorList>
    </citation>
    <scope>NUCLEOTIDE SEQUENCE</scope>
    <source>
        <strain evidence="9">DSM 9887</strain>
    </source>
</reference>
<dbReference type="Proteomes" id="UP000319578">
    <property type="component" value="Unassembled WGS sequence"/>
</dbReference>
<dbReference type="InterPro" id="IPR020846">
    <property type="entry name" value="MFS_dom"/>
</dbReference>
<feature type="domain" description="Major facilitator superfamily (MFS) profile" evidence="7">
    <location>
        <begin position="21"/>
        <end position="450"/>
    </location>
</feature>